<dbReference type="InterPro" id="IPR016130">
    <property type="entry name" value="Tyr_Pase_AS"/>
</dbReference>
<dbReference type="InterPro" id="IPR051029">
    <property type="entry name" value="mRNA_Capping_Enz/RNA_Phosphat"/>
</dbReference>
<dbReference type="RefSeq" id="XP_017786224.1">
    <property type="nucleotide sequence ID" value="XM_017930735.1"/>
</dbReference>
<dbReference type="PROSITE" id="PS50056">
    <property type="entry name" value="TYR_PHOSPHATASE_2"/>
    <property type="match status" value="1"/>
</dbReference>
<feature type="domain" description="Tyrosine specific protein phosphatases" evidence="1">
    <location>
        <begin position="104"/>
        <end position="169"/>
    </location>
</feature>
<organism evidence="2 3">
    <name type="scientific">Nicrophorus vespilloides</name>
    <name type="common">Boreal carrion beetle</name>
    <dbReference type="NCBI Taxonomy" id="110193"/>
    <lineage>
        <taxon>Eukaryota</taxon>
        <taxon>Metazoa</taxon>
        <taxon>Ecdysozoa</taxon>
        <taxon>Arthropoda</taxon>
        <taxon>Hexapoda</taxon>
        <taxon>Insecta</taxon>
        <taxon>Pterygota</taxon>
        <taxon>Neoptera</taxon>
        <taxon>Endopterygota</taxon>
        <taxon>Coleoptera</taxon>
        <taxon>Polyphaga</taxon>
        <taxon>Staphyliniformia</taxon>
        <taxon>Silphidae</taxon>
        <taxon>Nicrophorinae</taxon>
        <taxon>Nicrophorus</taxon>
    </lineage>
</organism>
<dbReference type="InterPro" id="IPR000387">
    <property type="entry name" value="Tyr_Pase_dom"/>
</dbReference>
<dbReference type="SUPFAM" id="SSF52799">
    <property type="entry name" value="(Phosphotyrosine protein) phosphatases II"/>
    <property type="match status" value="1"/>
</dbReference>
<evidence type="ECO:0000313" key="3">
    <source>
        <dbReference type="RefSeq" id="XP_017786224.1"/>
    </source>
</evidence>
<dbReference type="GeneID" id="108569253"/>
<reference evidence="3" key="1">
    <citation type="submission" date="2025-08" db="UniProtKB">
        <authorList>
            <consortium name="RefSeq"/>
        </authorList>
    </citation>
    <scope>IDENTIFICATION</scope>
</reference>
<accession>A0ABM1NHC4</accession>
<gene>
    <name evidence="3" type="primary">LOC108569253</name>
</gene>
<evidence type="ECO:0000313" key="2">
    <source>
        <dbReference type="Proteomes" id="UP000695000"/>
    </source>
</evidence>
<dbReference type="PROSITE" id="PS00383">
    <property type="entry name" value="TYR_PHOSPHATASE_1"/>
    <property type="match status" value="1"/>
</dbReference>
<dbReference type="Gene3D" id="3.90.190.10">
    <property type="entry name" value="Protein tyrosine phosphatase superfamily"/>
    <property type="match status" value="1"/>
</dbReference>
<dbReference type="PANTHER" id="PTHR10367:SF9">
    <property type="entry name" value="DUAL-SPECIFICITY PHOSPHATASE 11 (RNA_RNP COMPLEX 1-INTERACTING)"/>
    <property type="match status" value="1"/>
</dbReference>
<protein>
    <submittedName>
        <fullName evidence="3">Probable tyrosine-protein phosphatase F54C8.4</fullName>
    </submittedName>
</protein>
<dbReference type="PANTHER" id="PTHR10367">
    <property type="entry name" value="MRNA-CAPPING ENZYME"/>
    <property type="match status" value="1"/>
</dbReference>
<name>A0ABM1NHC4_NICVS</name>
<dbReference type="InterPro" id="IPR000340">
    <property type="entry name" value="Dual-sp_phosphatase_cat-dom"/>
</dbReference>
<evidence type="ECO:0000259" key="1">
    <source>
        <dbReference type="PROSITE" id="PS50056"/>
    </source>
</evidence>
<dbReference type="InterPro" id="IPR029021">
    <property type="entry name" value="Prot-tyrosine_phosphatase-like"/>
</dbReference>
<dbReference type="Proteomes" id="UP000695000">
    <property type="component" value="Unplaced"/>
</dbReference>
<dbReference type="Pfam" id="PF00782">
    <property type="entry name" value="DSPc"/>
    <property type="match status" value="1"/>
</dbReference>
<sequence>MSKVPKGWMDYSDVGNQVPGTRFISFKVPLKQSICWNTFREDKRFWFTPDILMEKVPKLRMIINLTNTDDGRYYTFKDFTDHSIEVHSLKCLGHGNIPQRNFVKRFYQLVDQFLKRASVTGDVDGLIGVHCTHGLNRTGYFICKYMVEMMGIDARRAIRAFEESRGHRIIRQMYIDDIMMIQRNPQNNRDDAREQR</sequence>
<keyword evidence="2" id="KW-1185">Reference proteome</keyword>
<proteinExistence type="predicted"/>